<evidence type="ECO:0008006" key="3">
    <source>
        <dbReference type="Google" id="ProtNLM"/>
    </source>
</evidence>
<proteinExistence type="predicted"/>
<gene>
    <name evidence="1" type="ORF">GCM10012278_90670</name>
</gene>
<dbReference type="Proteomes" id="UP000660745">
    <property type="component" value="Unassembled WGS sequence"/>
</dbReference>
<name>A0A918AHD0_9ACTN</name>
<comment type="caution">
    <text evidence="1">The sequence shown here is derived from an EMBL/GenBank/DDBJ whole genome shotgun (WGS) entry which is preliminary data.</text>
</comment>
<evidence type="ECO:0000313" key="1">
    <source>
        <dbReference type="EMBL" id="GGP18447.1"/>
    </source>
</evidence>
<reference evidence="1" key="1">
    <citation type="journal article" date="2014" name="Int. J. Syst. Evol. Microbiol.">
        <title>Complete genome sequence of Corynebacterium casei LMG S-19264T (=DSM 44701T), isolated from a smear-ripened cheese.</title>
        <authorList>
            <consortium name="US DOE Joint Genome Institute (JGI-PGF)"/>
            <person name="Walter F."/>
            <person name="Albersmeier A."/>
            <person name="Kalinowski J."/>
            <person name="Ruckert C."/>
        </authorList>
    </citation>
    <scope>NUCLEOTIDE SEQUENCE</scope>
    <source>
        <strain evidence="1">CGMCC 4.7430</strain>
    </source>
</reference>
<dbReference type="EMBL" id="BMNK01000030">
    <property type="protein sequence ID" value="GGP18447.1"/>
    <property type="molecule type" value="Genomic_DNA"/>
</dbReference>
<evidence type="ECO:0000313" key="2">
    <source>
        <dbReference type="Proteomes" id="UP000660745"/>
    </source>
</evidence>
<reference evidence="1" key="2">
    <citation type="submission" date="2020-09" db="EMBL/GenBank/DDBJ databases">
        <authorList>
            <person name="Sun Q."/>
            <person name="Zhou Y."/>
        </authorList>
    </citation>
    <scope>NUCLEOTIDE SEQUENCE</scope>
    <source>
        <strain evidence="1">CGMCC 4.7430</strain>
    </source>
</reference>
<sequence length="182" mass="19571">MRARAPIFLLAATLGIITACSPPPPPRDQRPLGVVTASPGECGLISGQAISRATGLDDFYASGTRTVSHFSHCIVSKSADMQEPVRLSFELHDPLQFSLDGLERRRVADKGTALPAEIGPGYSALLRREDGEPAGAYVSAWTADGTKMLSIRLYLGASGRDHRADVIEFARQLRPILLTSRS</sequence>
<protein>
    <recommendedName>
        <fullName evidence="3">DUF3558 domain-containing protein</fullName>
    </recommendedName>
</protein>
<dbReference type="PROSITE" id="PS51257">
    <property type="entry name" value="PROKAR_LIPOPROTEIN"/>
    <property type="match status" value="1"/>
</dbReference>
<organism evidence="1 2">
    <name type="scientific">Nonomuraea glycinis</name>
    <dbReference type="NCBI Taxonomy" id="2047744"/>
    <lineage>
        <taxon>Bacteria</taxon>
        <taxon>Bacillati</taxon>
        <taxon>Actinomycetota</taxon>
        <taxon>Actinomycetes</taxon>
        <taxon>Streptosporangiales</taxon>
        <taxon>Streptosporangiaceae</taxon>
        <taxon>Nonomuraea</taxon>
    </lineage>
</organism>
<dbReference type="AlphaFoldDB" id="A0A918AHD0"/>
<accession>A0A918AHD0</accession>
<keyword evidence="2" id="KW-1185">Reference proteome</keyword>